<dbReference type="Pfam" id="PF13361">
    <property type="entry name" value="UvrD_C"/>
    <property type="match status" value="1"/>
</dbReference>
<feature type="binding site" evidence="13">
    <location>
        <begin position="28"/>
        <end position="35"/>
    </location>
    <ligand>
        <name>ATP</name>
        <dbReference type="ChEBI" id="CHEBI:30616"/>
    </ligand>
</feature>
<dbReference type="EMBL" id="LBRB01000005">
    <property type="protein sequence ID" value="KKP88961.1"/>
    <property type="molecule type" value="Genomic_DNA"/>
</dbReference>
<dbReference type="InterPro" id="IPR006142">
    <property type="entry name" value="INTEIN"/>
</dbReference>
<dbReference type="PROSITE" id="PS50818">
    <property type="entry name" value="INTEIN_C_TER"/>
    <property type="match status" value="1"/>
</dbReference>
<dbReference type="PANTHER" id="PTHR11070:SF2">
    <property type="entry name" value="ATP-DEPENDENT DNA HELICASE SRS2"/>
    <property type="match status" value="1"/>
</dbReference>
<evidence type="ECO:0000313" key="16">
    <source>
        <dbReference type="EMBL" id="KKP88961.1"/>
    </source>
</evidence>
<comment type="catalytic activity">
    <reaction evidence="10">
        <text>Couples ATP hydrolysis with the unwinding of duplex DNA by translocating in the 3'-5' direction.</text>
        <dbReference type="EC" id="5.6.2.4"/>
    </reaction>
</comment>
<feature type="domain" description="UvrD-like helicase ATP-binding" evidence="14">
    <location>
        <begin position="7"/>
        <end position="669"/>
    </location>
</feature>
<dbReference type="GO" id="GO:0005524">
    <property type="term" value="F:ATP binding"/>
    <property type="evidence" value="ECO:0007669"/>
    <property type="project" value="UniProtKB-UniRule"/>
</dbReference>
<dbReference type="CDD" id="cd00081">
    <property type="entry name" value="Hint"/>
    <property type="match status" value="1"/>
</dbReference>
<dbReference type="NCBIfam" id="TIGR01443">
    <property type="entry name" value="intein_Cterm"/>
    <property type="match status" value="1"/>
</dbReference>
<dbReference type="GO" id="GO:0033202">
    <property type="term" value="C:DNA helicase complex"/>
    <property type="evidence" value="ECO:0007669"/>
    <property type="project" value="TreeGrafter"/>
</dbReference>
<keyword evidence="9" id="KW-0413">Isomerase</keyword>
<proteinExistence type="inferred from homology"/>
<dbReference type="GO" id="GO:0009314">
    <property type="term" value="P:response to radiation"/>
    <property type="evidence" value="ECO:0007669"/>
    <property type="project" value="UniProtKB-ARBA"/>
</dbReference>
<evidence type="ECO:0000256" key="4">
    <source>
        <dbReference type="ARBA" id="ARBA00022806"/>
    </source>
</evidence>
<evidence type="ECO:0000256" key="9">
    <source>
        <dbReference type="ARBA" id="ARBA00023235"/>
    </source>
</evidence>
<evidence type="ECO:0000256" key="10">
    <source>
        <dbReference type="ARBA" id="ARBA00034617"/>
    </source>
</evidence>
<dbReference type="InterPro" id="IPR027417">
    <property type="entry name" value="P-loop_NTPase"/>
</dbReference>
<dbReference type="PANTHER" id="PTHR11070">
    <property type="entry name" value="UVRD / RECB / PCRA DNA HELICASE FAMILY MEMBER"/>
    <property type="match status" value="1"/>
</dbReference>
<dbReference type="GO" id="GO:0016539">
    <property type="term" value="P:intein-mediated protein splicing"/>
    <property type="evidence" value="ECO:0007669"/>
    <property type="project" value="InterPro"/>
</dbReference>
<dbReference type="Gene3D" id="1.10.486.10">
    <property type="entry name" value="PCRA, domain 4"/>
    <property type="match status" value="1"/>
</dbReference>
<evidence type="ECO:0000256" key="7">
    <source>
        <dbReference type="ARBA" id="ARBA00023000"/>
    </source>
</evidence>
<dbReference type="Gene3D" id="3.40.50.300">
    <property type="entry name" value="P-loop containing nucleotide triphosphate hydrolases"/>
    <property type="match status" value="2"/>
</dbReference>
<evidence type="ECO:0000256" key="1">
    <source>
        <dbReference type="ARBA" id="ARBA00009922"/>
    </source>
</evidence>
<evidence type="ECO:0000256" key="2">
    <source>
        <dbReference type="ARBA" id="ARBA00022741"/>
    </source>
</evidence>
<dbReference type="SUPFAM" id="SSF52540">
    <property type="entry name" value="P-loop containing nucleoside triphosphate hydrolases"/>
    <property type="match status" value="2"/>
</dbReference>
<dbReference type="Gene3D" id="1.10.10.160">
    <property type="match status" value="1"/>
</dbReference>
<dbReference type="EC" id="5.6.2.4" evidence="11"/>
<dbReference type="Pfam" id="PF00580">
    <property type="entry name" value="UvrD-helicase"/>
    <property type="match status" value="1"/>
</dbReference>
<dbReference type="PROSITE" id="PS51198">
    <property type="entry name" value="UVRD_HELICASE_ATP_BIND"/>
    <property type="match status" value="1"/>
</dbReference>
<dbReference type="InterPro" id="IPR036844">
    <property type="entry name" value="Hint_dom_sf"/>
</dbReference>
<dbReference type="Pfam" id="PF14890">
    <property type="entry name" value="Intein_splicing"/>
    <property type="match status" value="1"/>
</dbReference>
<dbReference type="SUPFAM" id="SSF51294">
    <property type="entry name" value="Hedgehog/intein (Hint) domain"/>
    <property type="match status" value="1"/>
</dbReference>
<dbReference type="GO" id="GO:0003677">
    <property type="term" value="F:DNA binding"/>
    <property type="evidence" value="ECO:0007669"/>
    <property type="project" value="UniProtKB-KW"/>
</dbReference>
<dbReference type="CDD" id="cd17932">
    <property type="entry name" value="DEXQc_UvrD"/>
    <property type="match status" value="1"/>
</dbReference>
<keyword evidence="3 13" id="KW-0378">Hydrolase</keyword>
<feature type="domain" description="UvrD-like helicase C-terminal" evidence="15">
    <location>
        <begin position="670"/>
        <end position="927"/>
    </location>
</feature>
<dbReference type="InterPro" id="IPR000212">
    <property type="entry name" value="DNA_helicase_UvrD/REP"/>
</dbReference>
<dbReference type="PROSITE" id="PS50817">
    <property type="entry name" value="INTEIN_N_TER"/>
    <property type="match status" value="1"/>
</dbReference>
<protein>
    <recommendedName>
        <fullName evidence="11">DNA 3'-5' helicase</fullName>
        <ecNumber evidence="11">5.6.2.4</ecNumber>
    </recommendedName>
</protein>
<dbReference type="GO" id="GO:0016887">
    <property type="term" value="F:ATP hydrolysis activity"/>
    <property type="evidence" value="ECO:0007669"/>
    <property type="project" value="RHEA"/>
</dbReference>
<comment type="similarity">
    <text evidence="1">Belongs to the helicase family. UvrD subfamily.</text>
</comment>
<evidence type="ECO:0000256" key="11">
    <source>
        <dbReference type="ARBA" id="ARBA00034808"/>
    </source>
</evidence>
<dbReference type="NCBIfam" id="TIGR01445">
    <property type="entry name" value="intein_Nterm"/>
    <property type="match status" value="1"/>
</dbReference>
<evidence type="ECO:0000256" key="5">
    <source>
        <dbReference type="ARBA" id="ARBA00022813"/>
    </source>
</evidence>
<comment type="caution">
    <text evidence="16">The sequence shown here is derived from an EMBL/GenBank/DDBJ whole genome shotgun (WGS) entry which is preliminary data.</text>
</comment>
<keyword evidence="5" id="KW-0068">Autocatalytic cleavage</keyword>
<accession>A0A0G0DJJ6</accession>
<dbReference type="InterPro" id="IPR003586">
    <property type="entry name" value="Hint_dom_C"/>
</dbReference>
<evidence type="ECO:0000259" key="15">
    <source>
        <dbReference type="PROSITE" id="PS51217"/>
    </source>
</evidence>
<dbReference type="GO" id="GO:0043138">
    <property type="term" value="F:3'-5' DNA helicase activity"/>
    <property type="evidence" value="ECO:0007669"/>
    <property type="project" value="UniProtKB-EC"/>
</dbReference>
<evidence type="ECO:0000256" key="12">
    <source>
        <dbReference type="ARBA" id="ARBA00048988"/>
    </source>
</evidence>
<dbReference type="InterPro" id="IPR014016">
    <property type="entry name" value="UvrD-like_ATP-bd"/>
</dbReference>
<dbReference type="FunFam" id="1.10.10.160:FF:000001">
    <property type="entry name" value="ATP-dependent DNA helicase"/>
    <property type="match status" value="1"/>
</dbReference>
<dbReference type="PATRIC" id="fig|1618333.3.peg.211"/>
<comment type="catalytic activity">
    <reaction evidence="12">
        <text>ATP + H2O = ADP + phosphate + H(+)</text>
        <dbReference type="Rhea" id="RHEA:13065"/>
        <dbReference type="ChEBI" id="CHEBI:15377"/>
        <dbReference type="ChEBI" id="CHEBI:15378"/>
        <dbReference type="ChEBI" id="CHEBI:30616"/>
        <dbReference type="ChEBI" id="CHEBI:43474"/>
        <dbReference type="ChEBI" id="CHEBI:456216"/>
        <dbReference type="EC" id="5.6.2.4"/>
    </reaction>
</comment>
<dbReference type="InterPro" id="IPR006141">
    <property type="entry name" value="Intein_N"/>
</dbReference>
<dbReference type="InterPro" id="IPR014017">
    <property type="entry name" value="DNA_helicase_UvrD-like_C"/>
</dbReference>
<evidence type="ECO:0000259" key="14">
    <source>
        <dbReference type="PROSITE" id="PS51198"/>
    </source>
</evidence>
<dbReference type="Proteomes" id="UP000034316">
    <property type="component" value="Unassembled WGS sequence"/>
</dbReference>
<evidence type="ECO:0000256" key="6">
    <source>
        <dbReference type="ARBA" id="ARBA00022840"/>
    </source>
</evidence>
<reference evidence="16 17" key="1">
    <citation type="journal article" date="2015" name="Nature">
        <title>rRNA introns, odd ribosomes, and small enigmatic genomes across a large radiation of phyla.</title>
        <authorList>
            <person name="Brown C.T."/>
            <person name="Hug L.A."/>
            <person name="Thomas B.C."/>
            <person name="Sharon I."/>
            <person name="Castelle C.J."/>
            <person name="Singh A."/>
            <person name="Wilkins M.J."/>
            <person name="Williams K.H."/>
            <person name="Banfield J.F."/>
        </authorList>
    </citation>
    <scope>NUCLEOTIDE SEQUENCE [LARGE SCALE GENOMIC DNA]</scope>
</reference>
<dbReference type="PRINTS" id="PR00379">
    <property type="entry name" value="INTEIN"/>
</dbReference>
<keyword evidence="4 13" id="KW-0347">Helicase</keyword>
<organism evidence="16 17">
    <name type="scientific">Berkelbacteria bacterium GW2011_GWA2_35_9</name>
    <dbReference type="NCBI Taxonomy" id="1618333"/>
    <lineage>
        <taxon>Bacteria</taxon>
        <taxon>Candidatus Berkelbacteria</taxon>
    </lineage>
</organism>
<evidence type="ECO:0000256" key="8">
    <source>
        <dbReference type="ARBA" id="ARBA00023125"/>
    </source>
</evidence>
<gene>
    <name evidence="16" type="ORF">UR93_C0005G0017</name>
</gene>
<evidence type="ECO:0000256" key="3">
    <source>
        <dbReference type="ARBA" id="ARBA00022801"/>
    </source>
</evidence>
<dbReference type="InterPro" id="IPR013986">
    <property type="entry name" value="DExx_box_DNA_helicase_dom_sf"/>
</dbReference>
<dbReference type="SMART" id="SM00305">
    <property type="entry name" value="HintC"/>
    <property type="match status" value="1"/>
</dbReference>
<dbReference type="GO" id="GO:0005829">
    <property type="term" value="C:cytosol"/>
    <property type="evidence" value="ECO:0007669"/>
    <property type="project" value="TreeGrafter"/>
</dbReference>
<dbReference type="InterPro" id="IPR003587">
    <property type="entry name" value="Hint_dom_N"/>
</dbReference>
<dbReference type="Gene3D" id="2.170.16.10">
    <property type="entry name" value="Hedgehog/Intein (Hint) domain"/>
    <property type="match status" value="1"/>
</dbReference>
<keyword evidence="7" id="KW-0651">Protein splicing</keyword>
<sequence>MSISILDGLNKEQANAVLQTEGPVLIFAGAGSGKTKTLTHRLAYLILEKKVSPFRILAVTFTNKAAQEMIKRIENLLIISNSKIQISNIKQNSNSKYQNNKLPWAGTFHSICAKILRREVDQSLLKYTNNFSIYDSDDQKQLIKRIVKDLKYDPKKFNPGLVSALISSAKSELIDSAGYKKIANDYFTRIISEIYTLYEKRLVENNAMDFDDLLINVVKLFKTTQEILDRYQNQFQYIMVDEYQDTNEPQYQLIKLLSQKTKNICVVGDDFQCFHPLTKLITQKGLKNICNITLKDNIRVASGNGSSVFKGIEKIKKYSYKGKLIRVKTKKNKILLLTPNHIVFSRLGINSNIFYVYLMFRKDKGFRVGIAKGTRITKHKPQNGLLVRGNQEKADKMWILRVCDGSAEAIYWESFFAFKYGIPTVIFFTAGRSTIMDQKQIDDLYKNIDTVEKAKILMADQYLFEEYSHWTPQATIRNSTKRINIRLALFDDRRKSILNPWGMSRLSINSSDIELKSHIEKLGIMTRKGKSSDWRTEITRLDYGEIEIILNKIVSSIRGGFNIVKTACLVEGKRMHFTPASHLRKSMKIAIIENNNIVEDEIVDIKMIDYQGFVYDLEIDKLHNYVANGVVVHNSIYSWRGANFRNILNFERDYPNAKTFKLEQNYRSTENILTGAQALIKNNRVRSEKKLWTEIKSNLPVTVLEVEDENEEIDFIIREIKALQQKLNEIVILYRTNAQSRSLEEGLIKANILYRLIGGIRFYERKEVKDIIAYLRYLVNPNDSVSMERIINTPTRGIGRKTYESFSNAKFKMQNSKSQFKIQNEKIPIKVQDFLKMIDGMREKIEFKTPAEIIDLIMYKTGYKKWLDDGTIENESRLENILELKTVASQYQTIDGFLEKVALVQDTDKINSDDQAVTLMTLHSAKGLEFETVFVVGLEEGLLPHGRSLQDESELEEERRLCYVGMTRAKNRLYLIYSRNRFIFGSFQYQSRSRFIDEISHLDGEAVEFIV</sequence>
<dbReference type="PROSITE" id="PS51217">
    <property type="entry name" value="UVRD_HELICASE_CTER"/>
    <property type="match status" value="1"/>
</dbReference>
<dbReference type="SMART" id="SM00306">
    <property type="entry name" value="HintN"/>
    <property type="match status" value="1"/>
</dbReference>
<dbReference type="AlphaFoldDB" id="A0A0G0DJJ6"/>
<dbReference type="STRING" id="1618333.UR93_C0005G0017"/>
<evidence type="ECO:0000313" key="17">
    <source>
        <dbReference type="Proteomes" id="UP000034316"/>
    </source>
</evidence>
<dbReference type="GO" id="GO:0000725">
    <property type="term" value="P:recombinational repair"/>
    <property type="evidence" value="ECO:0007669"/>
    <property type="project" value="TreeGrafter"/>
</dbReference>
<dbReference type="InterPro" id="IPR030934">
    <property type="entry name" value="Intein_C"/>
</dbReference>
<keyword evidence="6 13" id="KW-0067">ATP-binding</keyword>
<keyword evidence="2 13" id="KW-0547">Nucleotide-binding</keyword>
<name>A0A0G0DJJ6_9BACT</name>
<keyword evidence="8" id="KW-0238">DNA-binding</keyword>
<evidence type="ECO:0000256" key="13">
    <source>
        <dbReference type="PROSITE-ProRule" id="PRU00560"/>
    </source>
</evidence>